<dbReference type="Gene3D" id="3.30.9.10">
    <property type="entry name" value="D-Amino Acid Oxidase, subunit A, domain 2"/>
    <property type="match status" value="1"/>
</dbReference>
<dbReference type="Proteomes" id="UP000186026">
    <property type="component" value="Unassembled WGS sequence"/>
</dbReference>
<dbReference type="PANTHER" id="PTHR13847">
    <property type="entry name" value="SARCOSINE DEHYDROGENASE-RELATED"/>
    <property type="match status" value="1"/>
</dbReference>
<organism evidence="2 3">
    <name type="scientific">Belliella pelovolcani</name>
    <dbReference type="NCBI Taxonomy" id="529505"/>
    <lineage>
        <taxon>Bacteria</taxon>
        <taxon>Pseudomonadati</taxon>
        <taxon>Bacteroidota</taxon>
        <taxon>Cytophagia</taxon>
        <taxon>Cytophagales</taxon>
        <taxon>Cyclobacteriaceae</taxon>
        <taxon>Belliella</taxon>
    </lineage>
</organism>
<reference evidence="3" key="1">
    <citation type="submission" date="2017-01" db="EMBL/GenBank/DDBJ databases">
        <authorList>
            <person name="Varghese N."/>
            <person name="Submissions S."/>
        </authorList>
    </citation>
    <scope>NUCLEOTIDE SEQUENCE [LARGE SCALE GENOMIC DNA]</scope>
    <source>
        <strain evidence="3">DSM 46698</strain>
    </source>
</reference>
<accession>A0A1N7MIJ8</accession>
<dbReference type="InterPro" id="IPR006076">
    <property type="entry name" value="FAD-dep_OxRdtase"/>
</dbReference>
<dbReference type="GO" id="GO:0005737">
    <property type="term" value="C:cytoplasm"/>
    <property type="evidence" value="ECO:0007669"/>
    <property type="project" value="TreeGrafter"/>
</dbReference>
<evidence type="ECO:0000313" key="3">
    <source>
        <dbReference type="Proteomes" id="UP000186026"/>
    </source>
</evidence>
<keyword evidence="3" id="KW-1185">Reference proteome</keyword>
<dbReference type="STRING" id="529505.SAMN05421761_106117"/>
<dbReference type="AlphaFoldDB" id="A0A1N7MIJ8"/>
<sequence>MLSYWEKTHFLKYDLIVIGAGIVGMSTAIQYKLKFPQSSIAILERGVFPFGASTKNAGFACFGSLTEILDDLNMMPEEEVLALVEKRYQGLLAIRKVFGDETLSYQDKGGFELITSQEVSALDQMNRINKLLMPLFGKDVFSVEKNIHHYGFGKDVLHIVRNKFEGELDTGKYILALWDKCQQLGIRLHTGAEVIRIDGQQIHVKEPLTNDVIQFEALKIAICTNAFAKRFFPELDITPGRGLVMVSTPMQNKIPWEGAFHYDKGYVYFRNVVGDRLLIGGGRNLDFEGERTETFEVNSLLRTYLEKLTRTIVFPDQKVDFEMEWTGIMAFGESKKPIIQRVSENIGVGVRLGGMGVAIGWQAGTELVDLL</sequence>
<dbReference type="RefSeq" id="WP_076500643.1">
    <property type="nucleotide sequence ID" value="NZ_FTOP01000006.1"/>
</dbReference>
<feature type="domain" description="FAD dependent oxidoreductase" evidence="1">
    <location>
        <begin position="14"/>
        <end position="370"/>
    </location>
</feature>
<dbReference type="Pfam" id="PF01266">
    <property type="entry name" value="DAO"/>
    <property type="match status" value="1"/>
</dbReference>
<protein>
    <submittedName>
        <fullName evidence="2">Glycine/D-amino acid oxidase</fullName>
    </submittedName>
</protein>
<name>A0A1N7MIJ8_9BACT</name>
<dbReference type="Gene3D" id="3.50.50.60">
    <property type="entry name" value="FAD/NAD(P)-binding domain"/>
    <property type="match status" value="1"/>
</dbReference>
<dbReference type="SUPFAM" id="SSF51905">
    <property type="entry name" value="FAD/NAD(P)-binding domain"/>
    <property type="match status" value="1"/>
</dbReference>
<proteinExistence type="predicted"/>
<dbReference type="PANTHER" id="PTHR13847:SF281">
    <property type="entry name" value="FAD DEPENDENT OXIDOREDUCTASE DOMAIN-CONTAINING PROTEIN"/>
    <property type="match status" value="1"/>
</dbReference>
<evidence type="ECO:0000259" key="1">
    <source>
        <dbReference type="Pfam" id="PF01266"/>
    </source>
</evidence>
<evidence type="ECO:0000313" key="2">
    <source>
        <dbReference type="EMBL" id="SIS85903.1"/>
    </source>
</evidence>
<dbReference type="EMBL" id="FTOP01000006">
    <property type="protein sequence ID" value="SIS85903.1"/>
    <property type="molecule type" value="Genomic_DNA"/>
</dbReference>
<gene>
    <name evidence="2" type="ORF">SAMN05421761_106117</name>
</gene>
<dbReference type="InterPro" id="IPR036188">
    <property type="entry name" value="FAD/NAD-bd_sf"/>
</dbReference>
<dbReference type="OrthoDB" id="1491488at2"/>